<evidence type="ECO:0000313" key="1">
    <source>
        <dbReference type="EMBL" id="AMK55546.1"/>
    </source>
</evidence>
<organism evidence="1 2">
    <name type="scientific">Faecalibaculum rodentium</name>
    <dbReference type="NCBI Taxonomy" id="1702221"/>
    <lineage>
        <taxon>Bacteria</taxon>
        <taxon>Bacillati</taxon>
        <taxon>Bacillota</taxon>
        <taxon>Erysipelotrichia</taxon>
        <taxon>Erysipelotrichales</taxon>
        <taxon>Erysipelotrichaceae</taxon>
        <taxon>Faecalibaculum</taxon>
    </lineage>
</organism>
<evidence type="ECO:0000313" key="2">
    <source>
        <dbReference type="Proteomes" id="UP000069771"/>
    </source>
</evidence>
<dbReference type="AlphaFoldDB" id="A0A140DY19"/>
<reference evidence="1 2" key="1">
    <citation type="journal article" date="2016" name="Gut Pathog.">
        <title>Whole genome sequencing of "Faecalibaculum rodentium" ALO17, isolated from C57BL/6J laboratory mouse feces.</title>
        <authorList>
            <person name="Lim S."/>
            <person name="Chang D.H."/>
            <person name="Ahn S."/>
            <person name="Kim B.C."/>
        </authorList>
    </citation>
    <scope>NUCLEOTIDE SEQUENCE [LARGE SCALE GENOMIC DNA]</scope>
    <source>
        <strain evidence="1 2">Alo17</strain>
    </source>
</reference>
<keyword evidence="2" id="KW-1185">Reference proteome</keyword>
<dbReference type="KEGG" id="fro:AALO17_24120"/>
<sequence>MREDEKRRRTVAVACQASLFLAAGFPEWEKLRILAYDKGSLERAAFICYRREIYEEIFFCVLLAHL</sequence>
<gene>
    <name evidence="1" type="ORF">AALO17_24120</name>
</gene>
<proteinExistence type="predicted"/>
<dbReference type="Proteomes" id="UP000069771">
    <property type="component" value="Chromosome"/>
</dbReference>
<accession>A0A140DY19</accession>
<protein>
    <submittedName>
        <fullName evidence="1">Uncharacterized protein</fullName>
    </submittedName>
</protein>
<name>A0A140DY19_9FIRM</name>
<dbReference type="EMBL" id="CP011391">
    <property type="protein sequence ID" value="AMK55546.1"/>
    <property type="molecule type" value="Genomic_DNA"/>
</dbReference>